<organism evidence="4 5">
    <name type="scientific">Nostocoides jenkinsii Ben 74</name>
    <dbReference type="NCBI Taxonomy" id="1193518"/>
    <lineage>
        <taxon>Bacteria</taxon>
        <taxon>Bacillati</taxon>
        <taxon>Actinomycetota</taxon>
        <taxon>Actinomycetes</taxon>
        <taxon>Micrococcales</taxon>
        <taxon>Intrasporangiaceae</taxon>
        <taxon>Nostocoides</taxon>
    </lineage>
</organism>
<reference evidence="4 5" key="1">
    <citation type="journal article" date="2013" name="ISME J.">
        <title>A metabolic model for members of the genus Tetrasphaera involved in enhanced biological phosphorus removal.</title>
        <authorList>
            <person name="Kristiansen R."/>
            <person name="Nguyen H.T.T."/>
            <person name="Saunders A.M."/>
            <person name="Nielsen J.L."/>
            <person name="Wimmer R."/>
            <person name="Le V.Q."/>
            <person name="McIlroy S.J."/>
            <person name="Petrovski S."/>
            <person name="Seviour R.J."/>
            <person name="Calteau A."/>
            <person name="Nielsen K.L."/>
            <person name="Nielsen P.H."/>
        </authorList>
    </citation>
    <scope>NUCLEOTIDE SEQUENCE [LARGE SCALE GENOMIC DNA]</scope>
    <source>
        <strain evidence="4 5">Ben 74</strain>
    </source>
</reference>
<dbReference type="InterPro" id="IPR002397">
    <property type="entry name" value="Cyt_P450_B"/>
</dbReference>
<accession>A0A077M699</accession>
<evidence type="ECO:0000313" key="5">
    <source>
        <dbReference type="Proteomes" id="UP000035720"/>
    </source>
</evidence>
<dbReference type="STRING" id="1193518.BN13_1440018"/>
<dbReference type="PRINTS" id="PR00359">
    <property type="entry name" value="BP450"/>
</dbReference>
<feature type="compositionally biased region" description="Basic and acidic residues" evidence="3">
    <location>
        <begin position="19"/>
        <end position="29"/>
    </location>
</feature>
<comment type="caution">
    <text evidence="4">The sequence shown here is derived from an EMBL/GenBank/DDBJ whole genome shotgun (WGS) entry which is preliminary data.</text>
</comment>
<dbReference type="SUPFAM" id="SSF48264">
    <property type="entry name" value="Cytochrome P450"/>
    <property type="match status" value="1"/>
</dbReference>
<dbReference type="Proteomes" id="UP000035720">
    <property type="component" value="Unassembled WGS sequence"/>
</dbReference>
<dbReference type="GO" id="GO:0005506">
    <property type="term" value="F:iron ion binding"/>
    <property type="evidence" value="ECO:0007669"/>
    <property type="project" value="InterPro"/>
</dbReference>
<feature type="region of interest" description="Disordered" evidence="3">
    <location>
        <begin position="1"/>
        <end position="29"/>
    </location>
</feature>
<protein>
    <submittedName>
        <fullName evidence="4">Cytochrome P450</fullName>
    </submittedName>
</protein>
<dbReference type="GO" id="GO:0020037">
    <property type="term" value="F:heme binding"/>
    <property type="evidence" value="ECO:0007669"/>
    <property type="project" value="InterPro"/>
</dbReference>
<evidence type="ECO:0000313" key="4">
    <source>
        <dbReference type="EMBL" id="CCI52114.1"/>
    </source>
</evidence>
<dbReference type="InterPro" id="IPR017972">
    <property type="entry name" value="Cyt_P450_CS"/>
</dbReference>
<dbReference type="InterPro" id="IPR001128">
    <property type="entry name" value="Cyt_P450"/>
</dbReference>
<dbReference type="PROSITE" id="PS00086">
    <property type="entry name" value="CYTOCHROME_P450"/>
    <property type="match status" value="1"/>
</dbReference>
<keyword evidence="2" id="KW-0560">Oxidoreductase</keyword>
<evidence type="ECO:0000256" key="3">
    <source>
        <dbReference type="SAM" id="MobiDB-lite"/>
    </source>
</evidence>
<dbReference type="Pfam" id="PF00067">
    <property type="entry name" value="p450"/>
    <property type="match status" value="1"/>
</dbReference>
<keyword evidence="2" id="KW-0349">Heme</keyword>
<keyword evidence="2" id="KW-0503">Monooxygenase</keyword>
<keyword evidence="2" id="KW-0408">Iron</keyword>
<dbReference type="PANTHER" id="PTHR46696">
    <property type="entry name" value="P450, PUTATIVE (EUROFUNG)-RELATED"/>
    <property type="match status" value="1"/>
</dbReference>
<comment type="similarity">
    <text evidence="1 2">Belongs to the cytochrome P450 family.</text>
</comment>
<dbReference type="EMBL" id="CAJC01000051">
    <property type="protein sequence ID" value="CCI52114.1"/>
    <property type="molecule type" value="Genomic_DNA"/>
</dbReference>
<dbReference type="Gene3D" id="1.10.630.10">
    <property type="entry name" value="Cytochrome P450"/>
    <property type="match status" value="1"/>
</dbReference>
<dbReference type="CDD" id="cd00302">
    <property type="entry name" value="cytochrome_P450"/>
    <property type="match status" value="1"/>
</dbReference>
<dbReference type="GO" id="GO:0016705">
    <property type="term" value="F:oxidoreductase activity, acting on paired donors, with incorporation or reduction of molecular oxygen"/>
    <property type="evidence" value="ECO:0007669"/>
    <property type="project" value="InterPro"/>
</dbReference>
<keyword evidence="2" id="KW-0479">Metal-binding</keyword>
<dbReference type="GO" id="GO:0004497">
    <property type="term" value="F:monooxygenase activity"/>
    <property type="evidence" value="ECO:0007669"/>
    <property type="project" value="UniProtKB-KW"/>
</dbReference>
<dbReference type="InterPro" id="IPR036396">
    <property type="entry name" value="Cyt_P450_sf"/>
</dbReference>
<evidence type="ECO:0000256" key="2">
    <source>
        <dbReference type="RuleBase" id="RU000461"/>
    </source>
</evidence>
<dbReference type="AlphaFoldDB" id="A0A077M699"/>
<dbReference type="PANTHER" id="PTHR46696:SF1">
    <property type="entry name" value="CYTOCHROME P450 YJIB-RELATED"/>
    <property type="match status" value="1"/>
</dbReference>
<proteinExistence type="inferred from homology"/>
<sequence>MSRVTTATTREPGVCPVGHDQKSGEPTDRYDPAYEWVERGDKQVLALHSFALGRAFLRVGSGTSQAGFSAEYVGGLVRKPLLYQEGADHRAQRKAIARFFTPRTVSERYRDMITRMSTQLITWSATQPVVALDRLSLRVAMRVVADVIGLTESKIDEMELRLDRFFEAKPSAEGPKIAYAVAQAQTLVQFGSFFLHDVRPVLRARRREPQDDLVSHLLAQGYSSTEVLSEAVMYAAAGMVTTRQFICMAAWHFLERPDLRAAFLAADSPERHRILAEIIRLEPVGTMLLRTAEEEIVVEHDGERIAIPAGTVVEVPIRATNADPRVFGEDSLDLRLDRSCPAGVPRSGLAFGDGHHSCPGEYLALHESEIFLVELLSRDVTLVQEPRIEFNEVARAYHLADFLITVR</sequence>
<keyword evidence="5" id="KW-1185">Reference proteome</keyword>
<gene>
    <name evidence="4" type="ORF">BN13_1440018</name>
</gene>
<name>A0A077M699_9MICO</name>
<evidence type="ECO:0000256" key="1">
    <source>
        <dbReference type="ARBA" id="ARBA00010617"/>
    </source>
</evidence>